<accession>A0ABY8CJA3</accession>
<dbReference type="EMBL" id="CP104395">
    <property type="protein sequence ID" value="WEL19761.1"/>
    <property type="molecule type" value="Genomic_DNA"/>
</dbReference>
<keyword evidence="1" id="KW-0805">Transcription regulation</keyword>
<dbReference type="InterPro" id="IPR001845">
    <property type="entry name" value="HTH_ArsR_DNA-bd_dom"/>
</dbReference>
<dbReference type="CDD" id="cd00090">
    <property type="entry name" value="HTH_ARSR"/>
    <property type="match status" value="1"/>
</dbReference>
<dbReference type="PRINTS" id="PR00778">
    <property type="entry name" value="HTHARSR"/>
</dbReference>
<dbReference type="Proteomes" id="UP001218034">
    <property type="component" value="Chromosome"/>
</dbReference>
<gene>
    <name evidence="5" type="primary">arsR4</name>
    <name evidence="5" type="ORF">SVXNc_0750</name>
</gene>
<keyword evidence="2" id="KW-0238">DNA-binding</keyword>
<evidence type="ECO:0000256" key="3">
    <source>
        <dbReference type="ARBA" id="ARBA00023163"/>
    </source>
</evidence>
<organism evidence="5 6">
    <name type="scientific">Candidatus Nanohalococcus occultus</name>
    <dbReference type="NCBI Taxonomy" id="2978047"/>
    <lineage>
        <taxon>Archaea</taxon>
        <taxon>Candidatus Nanohalarchaeota</taxon>
        <taxon>Candidatus Nanohalarchaeota incertae sedis</taxon>
        <taxon>Candidatus Nanohalococcus</taxon>
    </lineage>
</organism>
<dbReference type="SUPFAM" id="SSF46785">
    <property type="entry name" value="Winged helix' DNA-binding domain"/>
    <property type="match status" value="1"/>
</dbReference>
<dbReference type="PROSITE" id="PS50987">
    <property type="entry name" value="HTH_ARSR_2"/>
    <property type="match status" value="1"/>
</dbReference>
<dbReference type="PANTHER" id="PTHR33154">
    <property type="entry name" value="TRANSCRIPTIONAL REGULATOR, ARSR FAMILY"/>
    <property type="match status" value="1"/>
</dbReference>
<dbReference type="NCBIfam" id="NF033788">
    <property type="entry name" value="HTH_metalloreg"/>
    <property type="match status" value="1"/>
</dbReference>
<sequence>MSLSEGEKCVHELTEELDMTNSNISHHLRKLKDRRIVEKRKDGKHRYYNMNDKHIEEIIEAGVAHSRE</sequence>
<dbReference type="Gene3D" id="1.10.10.10">
    <property type="entry name" value="Winged helix-like DNA-binding domain superfamily/Winged helix DNA-binding domain"/>
    <property type="match status" value="1"/>
</dbReference>
<dbReference type="SMART" id="SM00418">
    <property type="entry name" value="HTH_ARSR"/>
    <property type="match status" value="1"/>
</dbReference>
<evidence type="ECO:0000259" key="4">
    <source>
        <dbReference type="PROSITE" id="PS50987"/>
    </source>
</evidence>
<dbReference type="Pfam" id="PF01022">
    <property type="entry name" value="HTH_5"/>
    <property type="match status" value="1"/>
</dbReference>
<proteinExistence type="predicted"/>
<dbReference type="InterPro" id="IPR036390">
    <property type="entry name" value="WH_DNA-bd_sf"/>
</dbReference>
<evidence type="ECO:0000313" key="5">
    <source>
        <dbReference type="EMBL" id="WEL19761.1"/>
    </source>
</evidence>
<dbReference type="InterPro" id="IPR011991">
    <property type="entry name" value="ArsR-like_HTH"/>
</dbReference>
<reference evidence="5 6" key="1">
    <citation type="submission" date="2022-09" db="EMBL/GenBank/DDBJ databases">
        <title>Xylan utilization by haloarchaea-nanohaloarchaea associations.</title>
        <authorList>
            <person name="Yakimov M."/>
        </authorList>
    </citation>
    <scope>NUCLEOTIDE SEQUENCE [LARGE SCALE GENOMIC DNA]</scope>
    <source>
        <strain evidence="5 6">SVXNc</strain>
    </source>
</reference>
<dbReference type="InterPro" id="IPR036388">
    <property type="entry name" value="WH-like_DNA-bd_sf"/>
</dbReference>
<protein>
    <submittedName>
        <fullName evidence="5">Transcriptional regulator containing HTH domain,ArsR family</fullName>
    </submittedName>
</protein>
<evidence type="ECO:0000256" key="1">
    <source>
        <dbReference type="ARBA" id="ARBA00023015"/>
    </source>
</evidence>
<name>A0ABY8CJA3_9ARCH</name>
<dbReference type="InterPro" id="IPR051081">
    <property type="entry name" value="HTH_MetalResp_TranReg"/>
</dbReference>
<feature type="domain" description="HTH arsR-type" evidence="4">
    <location>
        <begin position="1"/>
        <end position="68"/>
    </location>
</feature>
<evidence type="ECO:0000256" key="2">
    <source>
        <dbReference type="ARBA" id="ARBA00023125"/>
    </source>
</evidence>
<keyword evidence="6" id="KW-1185">Reference proteome</keyword>
<dbReference type="PANTHER" id="PTHR33154:SF33">
    <property type="entry name" value="TRANSCRIPTIONAL REPRESSOR SDPR"/>
    <property type="match status" value="1"/>
</dbReference>
<evidence type="ECO:0000313" key="6">
    <source>
        <dbReference type="Proteomes" id="UP001218034"/>
    </source>
</evidence>
<keyword evidence="3" id="KW-0804">Transcription</keyword>